<dbReference type="Gene3D" id="3.40.50.300">
    <property type="entry name" value="P-loop containing nucleotide triphosphate hydrolases"/>
    <property type="match status" value="2"/>
</dbReference>
<evidence type="ECO:0000256" key="2">
    <source>
        <dbReference type="ARBA" id="ARBA00011322"/>
    </source>
</evidence>
<evidence type="ECO:0000313" key="8">
    <source>
        <dbReference type="Proteomes" id="UP000192727"/>
    </source>
</evidence>
<evidence type="ECO:0000313" key="7">
    <source>
        <dbReference type="EMBL" id="ARF67165.1"/>
    </source>
</evidence>
<dbReference type="RefSeq" id="WP_083038742.1">
    <property type="nucleotide sequence ID" value="NZ_CP020557.1"/>
</dbReference>
<evidence type="ECO:0000256" key="4">
    <source>
        <dbReference type="SAM" id="Coils"/>
    </source>
</evidence>
<dbReference type="SUPFAM" id="SSF52540">
    <property type="entry name" value="P-loop containing nucleoside triphosphate hydrolases"/>
    <property type="match status" value="1"/>
</dbReference>
<accession>A0A1V0UPG0</accession>
<feature type="coiled-coil region" evidence="4">
    <location>
        <begin position="692"/>
        <end position="783"/>
    </location>
</feature>
<dbReference type="Proteomes" id="UP000192727">
    <property type="component" value="Chromosome"/>
</dbReference>
<reference evidence="7 8" key="1">
    <citation type="submission" date="2017-03" db="EMBL/GenBank/DDBJ databases">
        <title>Paenibacillus larvae genome sequencing.</title>
        <authorList>
            <person name="Dingman D.W."/>
        </authorList>
    </citation>
    <scope>NUCLEOTIDE SEQUENCE [LARGE SCALE GENOMIC DNA]</scope>
    <source>
        <strain evidence="7 8">SAG 10367</strain>
    </source>
</reference>
<feature type="domain" description="Rad50/SbcC-type AAA" evidence="6">
    <location>
        <begin position="6"/>
        <end position="217"/>
    </location>
</feature>
<comment type="subunit">
    <text evidence="2">Heterodimer of SbcC and SbcD.</text>
</comment>
<feature type="region of interest" description="Disordered" evidence="5">
    <location>
        <begin position="819"/>
        <end position="854"/>
    </location>
</feature>
<sequence>MRPITLTLSGLQSYREKQEVDFTRLCDAGVFGIFGPTGSGKSTLLDAITLALYGKVERASSGTQGIMNQAENSLAVSFIFELSHAGGSTRYRVERQFKRGSGVSATGVVSRLILEDPHNPENSTVLADKATEVTQQVQDILGLSMQDFTRAVVLPQGKFAEFLSLTGKDRRQMLQRLFHLELYGDQLTVKISLRMKEAEQRLKELSAEQQGLGDASEEALKKAEKELVLAQCEGGRLKRELGQGEQEYEEQKQVWQWVKDRERILEERDKLAENEDKIREKEVKVRLAGEADRLLPYLTRQEKSARLVTDQRTQLQASCERLEYSRAREKAARRFMEQCQAELQEREYPLLKKLEKLQEALQLEKELDELKKQMDTLKAQEALARDEASKTASELQTGIVRRQKGLEKQAALKEELRQTEVPFEESRRIQSAYSESIHVKEAERLVLEQEEEARKHRKFADQAEQTWKMAEEKFQAIGQDLLKALPEVARQLHGSSLSVKKSGHLLEQAGNLLESYKQKLKQEERQSLAAVLAEELREGCACPVCGSMSHPSPAHYESTLNGIKEWEAKIVKVEELRESLRGLNQAFGQQEAFWSGLSRQWLELLPETAASYWQETATAIEGNLVGEMLKDSLEPDGQIEQIGLITSSLQEELLQMVHSRQEKEQQTALFKKDLSLFQQQAGEISSRYKLAVERAESEESRLRERKERLNQLVTLWNESYPGLSMGEIAEQMKLLSDKEEKAAELRSRLDKSVPFLEQLERDIEEWRSRAAELDKTVLQLQTRLEGQQQLAEAKAVELRSRVGEADAPSLIRQAEEQLSTLREQEQQAKQSQEAALEGLQQAAREHSAAERGLAAAEQQLKEAQQAFAEVLAESGFAEEKSVKAAVLAKEQQLEWQELIERYREHERELRLQLRELDGKLLGRTMSSEQWAAAERQMREIRERYEVALTDLAKAEYTVQDLRTRHEQWVKLEQHRADTAVKYKRLSKLQSVCKGNAFVEFLAEEQLVQVSRAASDRLGQLTRQRYAIEVDSGGGFIMRDDGAGGVRRPVSTLSGGETFLTSLALALALSAQIQLKGQYPLEFFFLDEGFGTLDPELLDMVVTALEKLHTDKLSVGVISHVPELRARLARKLVIHPAEPLGRGSRIELEVL</sequence>
<dbReference type="PANTHER" id="PTHR32114">
    <property type="entry name" value="ABC TRANSPORTER ABCH.3"/>
    <property type="match status" value="1"/>
</dbReference>
<dbReference type="Pfam" id="PF13558">
    <property type="entry name" value="SbcC_Walker_B"/>
    <property type="match status" value="1"/>
</dbReference>
<comment type="similarity">
    <text evidence="1">Belongs to the SMC family. SbcC subfamily.</text>
</comment>
<dbReference type="GO" id="GO:0006302">
    <property type="term" value="P:double-strand break repair"/>
    <property type="evidence" value="ECO:0007669"/>
    <property type="project" value="InterPro"/>
</dbReference>
<dbReference type="AlphaFoldDB" id="A0A1V0UPG0"/>
<feature type="compositionally biased region" description="Low complexity" evidence="5">
    <location>
        <begin position="827"/>
        <end position="842"/>
    </location>
</feature>
<dbReference type="InterPro" id="IPR038729">
    <property type="entry name" value="Rad50/SbcC_AAA"/>
</dbReference>
<dbReference type="GO" id="GO:0016887">
    <property type="term" value="F:ATP hydrolysis activity"/>
    <property type="evidence" value="ECO:0007669"/>
    <property type="project" value="InterPro"/>
</dbReference>
<evidence type="ECO:0000256" key="5">
    <source>
        <dbReference type="SAM" id="MobiDB-lite"/>
    </source>
</evidence>
<evidence type="ECO:0000259" key="6">
    <source>
        <dbReference type="Pfam" id="PF13476"/>
    </source>
</evidence>
<feature type="coiled-coil region" evidence="4">
    <location>
        <begin position="351"/>
        <end position="387"/>
    </location>
</feature>
<keyword evidence="4" id="KW-0175">Coiled coil</keyword>
<protein>
    <recommendedName>
        <fullName evidence="3">Nuclease SbcCD subunit C</fullName>
    </recommendedName>
</protein>
<feature type="coiled-coil region" evidence="4">
    <location>
        <begin position="188"/>
        <end position="284"/>
    </location>
</feature>
<proteinExistence type="inferred from homology"/>
<gene>
    <name evidence="7" type="ORF">B7C51_04095</name>
</gene>
<dbReference type="PANTHER" id="PTHR32114:SF2">
    <property type="entry name" value="ABC TRANSPORTER ABCH.3"/>
    <property type="match status" value="1"/>
</dbReference>
<evidence type="ECO:0000256" key="1">
    <source>
        <dbReference type="ARBA" id="ARBA00006930"/>
    </source>
</evidence>
<dbReference type="EMBL" id="CP020557">
    <property type="protein sequence ID" value="ARF67165.1"/>
    <property type="molecule type" value="Genomic_DNA"/>
</dbReference>
<evidence type="ECO:0000256" key="3">
    <source>
        <dbReference type="ARBA" id="ARBA00013368"/>
    </source>
</evidence>
<dbReference type="Pfam" id="PF13476">
    <property type="entry name" value="AAA_23"/>
    <property type="match status" value="1"/>
</dbReference>
<organism evidence="7 8">
    <name type="scientific">Paenibacillus larvae subsp. pulvifaciens</name>
    <dbReference type="NCBI Taxonomy" id="1477"/>
    <lineage>
        <taxon>Bacteria</taxon>
        <taxon>Bacillati</taxon>
        <taxon>Bacillota</taxon>
        <taxon>Bacilli</taxon>
        <taxon>Bacillales</taxon>
        <taxon>Paenibacillaceae</taxon>
        <taxon>Paenibacillus</taxon>
    </lineage>
</organism>
<name>A0A1V0UPG0_9BACL</name>
<dbReference type="InterPro" id="IPR027417">
    <property type="entry name" value="P-loop_NTPase"/>
</dbReference>